<evidence type="ECO:0000313" key="3">
    <source>
        <dbReference type="EMBL" id="EMZ22099.1"/>
    </source>
</evidence>
<dbReference type="GO" id="GO:0052621">
    <property type="term" value="F:diguanylate cyclase activity"/>
    <property type="evidence" value="ECO:0007669"/>
    <property type="project" value="TreeGrafter"/>
</dbReference>
<dbReference type="SMART" id="SM00267">
    <property type="entry name" value="GGDEF"/>
    <property type="match status" value="1"/>
</dbReference>
<dbReference type="eggNOG" id="COG2199">
    <property type="taxonomic scope" value="Bacteria"/>
</dbReference>
<organism evidence="3 4">
    <name type="scientific">Eubacterium plexicaudatum ASF492</name>
    <dbReference type="NCBI Taxonomy" id="1235802"/>
    <lineage>
        <taxon>Bacteria</taxon>
        <taxon>Bacillati</taxon>
        <taxon>Bacillota</taxon>
        <taxon>Clostridia</taxon>
        <taxon>Eubacteriales</taxon>
        <taxon>Eubacteriaceae</taxon>
        <taxon>Eubacterium</taxon>
    </lineage>
</organism>
<keyword evidence="1" id="KW-0472">Membrane</keyword>
<dbReference type="PANTHER" id="PTHR45138">
    <property type="entry name" value="REGULATORY COMPONENTS OF SENSORY TRANSDUCTION SYSTEM"/>
    <property type="match status" value="1"/>
</dbReference>
<dbReference type="Pfam" id="PF00990">
    <property type="entry name" value="GGDEF"/>
    <property type="match status" value="1"/>
</dbReference>
<proteinExistence type="predicted"/>
<feature type="transmembrane region" description="Helical" evidence="1">
    <location>
        <begin position="343"/>
        <end position="362"/>
    </location>
</feature>
<feature type="transmembrane region" description="Helical" evidence="1">
    <location>
        <begin position="216"/>
        <end position="236"/>
    </location>
</feature>
<evidence type="ECO:0000256" key="1">
    <source>
        <dbReference type="SAM" id="Phobius"/>
    </source>
</evidence>
<gene>
    <name evidence="3" type="ORF">C823_04187</name>
</gene>
<feature type="transmembrane region" description="Helical" evidence="1">
    <location>
        <begin position="12"/>
        <end position="31"/>
    </location>
</feature>
<dbReference type="InterPro" id="IPR043128">
    <property type="entry name" value="Rev_trsase/Diguanyl_cyclase"/>
</dbReference>
<dbReference type="HOGENOM" id="CLU_034082_0_0_9"/>
<dbReference type="PANTHER" id="PTHR45138:SF9">
    <property type="entry name" value="DIGUANYLATE CYCLASE DGCM-RELATED"/>
    <property type="match status" value="1"/>
</dbReference>
<dbReference type="NCBIfam" id="TIGR00254">
    <property type="entry name" value="GGDEF"/>
    <property type="match status" value="1"/>
</dbReference>
<feature type="transmembrane region" description="Helical" evidence="1">
    <location>
        <begin position="313"/>
        <end position="331"/>
    </location>
</feature>
<accession>N2ACF3</accession>
<dbReference type="InterPro" id="IPR050469">
    <property type="entry name" value="Diguanylate_Cyclase"/>
</dbReference>
<dbReference type="Gene3D" id="3.30.70.270">
    <property type="match status" value="1"/>
</dbReference>
<dbReference type="Proteomes" id="UP000012589">
    <property type="component" value="Unassembled WGS sequence"/>
</dbReference>
<evidence type="ECO:0000259" key="2">
    <source>
        <dbReference type="PROSITE" id="PS50887"/>
    </source>
</evidence>
<feature type="transmembrane region" description="Helical" evidence="1">
    <location>
        <begin position="242"/>
        <end position="260"/>
    </location>
</feature>
<feature type="transmembrane region" description="Helical" evidence="1">
    <location>
        <begin position="374"/>
        <end position="398"/>
    </location>
</feature>
<dbReference type="SUPFAM" id="SSF55073">
    <property type="entry name" value="Nucleotide cyclase"/>
    <property type="match status" value="1"/>
</dbReference>
<reference evidence="3 4" key="1">
    <citation type="journal article" date="2014" name="Genome Announc.">
        <title>Draft genome sequences of the altered schaedler flora, a defined bacterial community from gnotobiotic mice.</title>
        <authorList>
            <person name="Wannemuehler M.J."/>
            <person name="Overstreet A.M."/>
            <person name="Ward D.V."/>
            <person name="Phillips G.J."/>
        </authorList>
    </citation>
    <scope>NUCLEOTIDE SEQUENCE [LARGE SCALE GENOMIC DNA]</scope>
    <source>
        <strain evidence="3 4">ASF492</strain>
    </source>
</reference>
<evidence type="ECO:0000313" key="4">
    <source>
        <dbReference type="Proteomes" id="UP000012589"/>
    </source>
</evidence>
<name>N2ACF3_9FIRM</name>
<keyword evidence="4" id="KW-1185">Reference proteome</keyword>
<feature type="transmembrane region" description="Helical" evidence="1">
    <location>
        <begin position="186"/>
        <end position="209"/>
    </location>
</feature>
<dbReference type="PATRIC" id="fig|1235802.3.peg.4450"/>
<comment type="caution">
    <text evidence="3">The sequence shown here is derived from an EMBL/GenBank/DDBJ whole genome shotgun (WGS) entry which is preliminary data.</text>
</comment>
<dbReference type="InterPro" id="IPR000160">
    <property type="entry name" value="GGDEF_dom"/>
</dbReference>
<feature type="domain" description="GGDEF" evidence="2">
    <location>
        <begin position="442"/>
        <end position="574"/>
    </location>
</feature>
<dbReference type="OrthoDB" id="9807794at2"/>
<dbReference type="EMBL" id="AQFT01000124">
    <property type="protein sequence ID" value="EMZ22099.1"/>
    <property type="molecule type" value="Genomic_DNA"/>
</dbReference>
<protein>
    <submittedName>
        <fullName evidence="3">Diguanylate cyclase (GGDEF) domain-containing protein</fullName>
    </submittedName>
</protein>
<dbReference type="AlphaFoldDB" id="N2ACF3"/>
<sequence length="574" mass="66386">MKTAKEISKKTIIKILWVIFACCSLIGWLPMADHMISKDYDQISKCITLNDDWDIRVNGKSFEDVELDGFCFEPLHKGDQILLERVLPDSWTIEEGALRIRTRQSAVSLFVDGKKVYTYGYDRAAFGKTVGSGLQFINFPNDYQGKLLTIQLELVEDYAFTKFDAVRIYEWKNAYRVLMTENRIPMLFGSFLVIFGLATAMVTIFAVVFSIKYIRLLCVSVFSICIGLWTLCYYKVILIFSIPLYSVSLMEYISLYLCPIPLTVYMYEDVKQIKNDIFKKLFWILLSVQLLSTTVIMVLHMKDIMHFAVTLKYMQVLIIISLFYFFVIVLINLKQSSQIENRLFLVGMLVIGSCITHDLFAYCSERYFGRSVQTIRGMSCIGMIIFVFILIVSFYMNLTRKMMWETERNSLIKSAYTDELTQLHNRRYCMEYINKIKEERNQQFTVICFDLNDLKMMNDTYGHAKGDILIKSAAEVIAQTFERHGVVARMGGDEFIAVITISDPVKVNALMQDFQDNIARKNEQVKGLHMSIACGFASAGTQETDIDKIYQLADDRMYENKKQMKQTKNRSGGR</sequence>
<dbReference type="CDD" id="cd01949">
    <property type="entry name" value="GGDEF"/>
    <property type="match status" value="1"/>
</dbReference>
<dbReference type="InterPro" id="IPR029787">
    <property type="entry name" value="Nucleotide_cyclase"/>
</dbReference>
<dbReference type="STRING" id="1235802.C823_04187"/>
<keyword evidence="1" id="KW-0812">Transmembrane</keyword>
<dbReference type="PROSITE" id="PS50887">
    <property type="entry name" value="GGDEF"/>
    <property type="match status" value="1"/>
</dbReference>
<keyword evidence="1" id="KW-1133">Transmembrane helix</keyword>
<feature type="transmembrane region" description="Helical" evidence="1">
    <location>
        <begin position="281"/>
        <end position="301"/>
    </location>
</feature>